<dbReference type="RefSeq" id="WP_146982075.1">
    <property type="nucleotide sequence ID" value="NZ_VOSM01000007.1"/>
</dbReference>
<organism evidence="1 2">
    <name type="scientific">Lujinxingia vulgaris</name>
    <dbReference type="NCBI Taxonomy" id="2600176"/>
    <lineage>
        <taxon>Bacteria</taxon>
        <taxon>Deltaproteobacteria</taxon>
        <taxon>Bradymonadales</taxon>
        <taxon>Lujinxingiaceae</taxon>
        <taxon>Lujinxingia</taxon>
    </lineage>
</organism>
<dbReference type="AlphaFoldDB" id="A0A5C6XAJ9"/>
<reference evidence="1 2" key="1">
    <citation type="submission" date="2019-08" db="EMBL/GenBank/DDBJ databases">
        <title>Bradymonadales sp. TMQ4.</title>
        <authorList>
            <person name="Liang Q."/>
        </authorList>
    </citation>
    <scope>NUCLEOTIDE SEQUENCE [LARGE SCALE GENOMIC DNA]</scope>
    <source>
        <strain evidence="1 2">TMQ4</strain>
    </source>
</reference>
<proteinExistence type="predicted"/>
<dbReference type="OrthoDB" id="5476155at2"/>
<name>A0A5C6XAJ9_9DELT</name>
<comment type="caution">
    <text evidence="1">The sequence shown here is derived from an EMBL/GenBank/DDBJ whole genome shotgun (WGS) entry which is preliminary data.</text>
</comment>
<evidence type="ECO:0000313" key="2">
    <source>
        <dbReference type="Proteomes" id="UP000321412"/>
    </source>
</evidence>
<sequence length="1119" mass="123633">MMASGTRAGRTASVVLMLAVVVSAGCVQEYNLERSVPERGTLGEELHAIWLKDTRRGAVQPEERSALLEARRDEFVGAVDRAVPAGTEPELDNFLQAILPAIEQGYFPALTRRLPLIMEDAANDEELLDFILNQPEVGPTDYLSPRHQGRFFYELSLFDQSTALMGHMGRVLAEQDGFDDQGNPDISQPAAGSNLLRALAEGLENEPPEIATDRVSVMLRDMLLKGDPRYLNGESSRLALVALFDDRGFPKVRLRPDGSMPAPFIDSDDDGLADVDAQGRFEMTEGPALAIKPLSDDPSPHPLMMRDLFGRLQFAQNDFVFEYVDLSETSLPFLVNLGAGLAAEDAVYHGAAAARSLLGPAVVGQDARGPYPSYSPEHPMVDVVDAVISGLSITELPEVMELTSRFVQQSTGGLAHFSFAISDAIEAIEDAPSADLGDNSTLVHDLLPILREIAADPELWEDVFIALREPIMERSGEAMLTLLRHKNMQAVPAEDGPYNACFEQCDADLQIGTVARFECIRACPSDEIFREQMDYSQPESPENRSMFQRTFHLLRDTAGTPYVMNIEEVVVPGVDVIDMPPMVELPGAAEAFVKAVAGDLLLTDYISDEFTNSDIGELLEILNELVPGAVDDDTVGSMLSVASELFGARLDPRPTPAQITRLFNQPRLRFEDENNGYVLEVTSPTCKDGYVMANHHADGLYAAEASGLIDVLYPLAKAFSRHNREELLTRIFEVIHDHYSGRVDLYYDRAGNRSPMKGANLVSLEPALDAIFERGHVFSGLRALALSTANVRDDEGVNVDERLRQLIYAWLRADDGYTTRAGETTLELADGRTLDEVSRVDIIVDRLAEMVRRAEDNEEVKAHLADFAEGFLDVVLRAQPDGQGGYQFNNPGVIALSSHVLDYTAQRAREMEDRGEFEGWLTDDVPDALMEMFTSRWFFAAVELIAALHDDPDGRATISAALSYLGDNTRRADQSAMMVYALLVQAFDLEELAPVARFAMQSLDPDRRYDVQGEHAGLPTGTLLGEFMARAGELDPDGEGVRIMGRGAVQGEEYRASWVAIGDLVLRYFSDTPHDQGELTREDITSGMDNLGEWLLQEERGLERYYKLVDHRRRLLDGE</sequence>
<accession>A0A5C6XAJ9</accession>
<dbReference type="PROSITE" id="PS51257">
    <property type="entry name" value="PROKAR_LIPOPROTEIN"/>
    <property type="match status" value="1"/>
</dbReference>
<evidence type="ECO:0000313" key="1">
    <source>
        <dbReference type="EMBL" id="TXD35796.1"/>
    </source>
</evidence>
<protein>
    <submittedName>
        <fullName evidence="1">Uncharacterized protein</fullName>
    </submittedName>
</protein>
<keyword evidence="2" id="KW-1185">Reference proteome</keyword>
<dbReference type="Proteomes" id="UP000321412">
    <property type="component" value="Unassembled WGS sequence"/>
</dbReference>
<gene>
    <name evidence="1" type="ORF">FRC98_14050</name>
</gene>
<dbReference type="EMBL" id="VOSM01000007">
    <property type="protein sequence ID" value="TXD35796.1"/>
    <property type="molecule type" value="Genomic_DNA"/>
</dbReference>